<feature type="non-terminal residue" evidence="19">
    <location>
        <position position="1"/>
    </location>
</feature>
<comment type="subcellular location">
    <subcellularLocation>
        <location evidence="2">Cell membrane</location>
        <topology evidence="2">Multi-pass membrane protein</topology>
    </subcellularLocation>
</comment>
<evidence type="ECO:0000256" key="9">
    <source>
        <dbReference type="ARBA" id="ARBA00022516"/>
    </source>
</evidence>
<keyword evidence="17" id="KW-1208">Phospholipid metabolism</keyword>
<evidence type="ECO:0000256" key="8">
    <source>
        <dbReference type="ARBA" id="ARBA00022475"/>
    </source>
</evidence>
<evidence type="ECO:0000256" key="1">
    <source>
        <dbReference type="ARBA" id="ARBA00001698"/>
    </source>
</evidence>
<keyword evidence="9" id="KW-0444">Lipid biosynthesis</keyword>
<evidence type="ECO:0000256" key="6">
    <source>
        <dbReference type="ARBA" id="ARBA00012487"/>
    </source>
</evidence>
<comment type="similarity">
    <text evidence="5 18">Belongs to the CDS family.</text>
</comment>
<dbReference type="GO" id="GO:0016024">
    <property type="term" value="P:CDP-diacylglycerol biosynthetic process"/>
    <property type="evidence" value="ECO:0007669"/>
    <property type="project" value="UniProtKB-UniPathway"/>
</dbReference>
<comment type="pathway">
    <text evidence="3 18">Phospholipid metabolism; CDP-diacylglycerol biosynthesis; CDP-diacylglycerol from sn-glycerol 3-phosphate: step 3/3.</text>
</comment>
<keyword evidence="15" id="KW-0472">Membrane</keyword>
<dbReference type="InterPro" id="IPR000374">
    <property type="entry name" value="PC_trans"/>
</dbReference>
<dbReference type="Proteomes" id="UP000005510">
    <property type="component" value="Unassembled WGS sequence"/>
</dbReference>
<dbReference type="PANTHER" id="PTHR46382:SF1">
    <property type="entry name" value="PHOSPHATIDATE CYTIDYLYLTRANSFERASE"/>
    <property type="match status" value="1"/>
</dbReference>
<comment type="pathway">
    <text evidence="4">Lipid metabolism.</text>
</comment>
<keyword evidence="13" id="KW-1133">Transmembrane helix</keyword>
<dbReference type="EC" id="2.7.7.41" evidence="6 18"/>
<keyword evidence="16" id="KW-0594">Phospholipid biosynthesis</keyword>
<dbReference type="PANTHER" id="PTHR46382">
    <property type="entry name" value="PHOSPHATIDATE CYTIDYLYLTRANSFERASE"/>
    <property type="match status" value="1"/>
</dbReference>
<evidence type="ECO:0000256" key="5">
    <source>
        <dbReference type="ARBA" id="ARBA00010185"/>
    </source>
</evidence>
<dbReference type="UniPathway" id="UPA00557">
    <property type="reaction ID" value="UER00614"/>
</dbReference>
<evidence type="ECO:0000256" key="15">
    <source>
        <dbReference type="ARBA" id="ARBA00023136"/>
    </source>
</evidence>
<evidence type="ECO:0000256" key="3">
    <source>
        <dbReference type="ARBA" id="ARBA00005119"/>
    </source>
</evidence>
<keyword evidence="12 18" id="KW-0548">Nucleotidyltransferase</keyword>
<evidence type="ECO:0000256" key="17">
    <source>
        <dbReference type="ARBA" id="ARBA00023264"/>
    </source>
</evidence>
<evidence type="ECO:0000256" key="16">
    <source>
        <dbReference type="ARBA" id="ARBA00023209"/>
    </source>
</evidence>
<evidence type="ECO:0000313" key="20">
    <source>
        <dbReference type="Proteomes" id="UP000005510"/>
    </source>
</evidence>
<dbReference type="STRING" id="537006.PRABACTJOHN_02713"/>
<dbReference type="EMBL" id="ABYH01000299">
    <property type="protein sequence ID" value="EEC95877.1"/>
    <property type="molecule type" value="Genomic_DNA"/>
</dbReference>
<organism evidence="19 20">
    <name type="scientific">Parabacteroides johnsonii DSM 18315</name>
    <dbReference type="NCBI Taxonomy" id="537006"/>
    <lineage>
        <taxon>Bacteria</taxon>
        <taxon>Pseudomonadati</taxon>
        <taxon>Bacteroidota</taxon>
        <taxon>Bacteroidia</taxon>
        <taxon>Bacteroidales</taxon>
        <taxon>Tannerellaceae</taxon>
        <taxon>Parabacteroides</taxon>
    </lineage>
</organism>
<evidence type="ECO:0000256" key="11">
    <source>
        <dbReference type="ARBA" id="ARBA00022692"/>
    </source>
</evidence>
<keyword evidence="14" id="KW-0443">Lipid metabolism</keyword>
<evidence type="ECO:0000256" key="2">
    <source>
        <dbReference type="ARBA" id="ARBA00004651"/>
    </source>
</evidence>
<dbReference type="HOGENOM" id="CLU_3037100_0_0_10"/>
<evidence type="ECO:0000256" key="10">
    <source>
        <dbReference type="ARBA" id="ARBA00022679"/>
    </source>
</evidence>
<keyword evidence="8" id="KW-1003">Cell membrane</keyword>
<evidence type="ECO:0000256" key="14">
    <source>
        <dbReference type="ARBA" id="ARBA00023098"/>
    </source>
</evidence>
<name>B7BCE5_9BACT</name>
<evidence type="ECO:0000256" key="7">
    <source>
        <dbReference type="ARBA" id="ARBA00019373"/>
    </source>
</evidence>
<protein>
    <recommendedName>
        <fullName evidence="7 18">Phosphatidate cytidylyltransferase</fullName>
        <ecNumber evidence="6 18">2.7.7.41</ecNumber>
    </recommendedName>
</protein>
<evidence type="ECO:0000313" key="19">
    <source>
        <dbReference type="EMBL" id="EEC95877.1"/>
    </source>
</evidence>
<dbReference type="GO" id="GO:0005886">
    <property type="term" value="C:plasma membrane"/>
    <property type="evidence" value="ECO:0007669"/>
    <property type="project" value="UniProtKB-SubCell"/>
</dbReference>
<sequence length="54" mass="5974">GTWGDLIESLLKRTLGVKDSGHILPGHGGMLDRFDSVMLAVPASYIYIELFIRN</sequence>
<gene>
    <name evidence="19" type="ORF">PRABACTJOHN_02713</name>
</gene>
<dbReference type="PROSITE" id="PS01315">
    <property type="entry name" value="CDS"/>
    <property type="match status" value="1"/>
</dbReference>
<comment type="catalytic activity">
    <reaction evidence="1 18">
        <text>a 1,2-diacyl-sn-glycero-3-phosphate + CTP + H(+) = a CDP-1,2-diacyl-sn-glycerol + diphosphate</text>
        <dbReference type="Rhea" id="RHEA:16229"/>
        <dbReference type="ChEBI" id="CHEBI:15378"/>
        <dbReference type="ChEBI" id="CHEBI:33019"/>
        <dbReference type="ChEBI" id="CHEBI:37563"/>
        <dbReference type="ChEBI" id="CHEBI:58332"/>
        <dbReference type="ChEBI" id="CHEBI:58608"/>
        <dbReference type="EC" id="2.7.7.41"/>
    </reaction>
</comment>
<dbReference type="Pfam" id="PF01148">
    <property type="entry name" value="CTP_transf_1"/>
    <property type="match status" value="1"/>
</dbReference>
<accession>B7BCE5</accession>
<dbReference type="AlphaFoldDB" id="B7BCE5"/>
<evidence type="ECO:0000256" key="4">
    <source>
        <dbReference type="ARBA" id="ARBA00005189"/>
    </source>
</evidence>
<evidence type="ECO:0000256" key="12">
    <source>
        <dbReference type="ARBA" id="ARBA00022695"/>
    </source>
</evidence>
<proteinExistence type="inferred from homology"/>
<comment type="caution">
    <text evidence="19">The sequence shown here is derived from an EMBL/GenBank/DDBJ whole genome shotgun (WGS) entry which is preliminary data.</text>
</comment>
<evidence type="ECO:0000256" key="13">
    <source>
        <dbReference type="ARBA" id="ARBA00022989"/>
    </source>
</evidence>
<dbReference type="GO" id="GO:0004605">
    <property type="term" value="F:phosphatidate cytidylyltransferase activity"/>
    <property type="evidence" value="ECO:0007669"/>
    <property type="project" value="UniProtKB-EC"/>
</dbReference>
<keyword evidence="10 18" id="KW-0808">Transferase</keyword>
<reference evidence="19 20" key="2">
    <citation type="submission" date="2008-10" db="EMBL/GenBank/DDBJ databases">
        <authorList>
            <person name="Fulton L."/>
            <person name="Clifton S."/>
            <person name="Fulton B."/>
            <person name="Xu J."/>
            <person name="Minx P."/>
            <person name="Pepin K.H."/>
            <person name="Johnson M."/>
            <person name="Bhonagiri V."/>
            <person name="Nash W.E."/>
            <person name="Mardis E.R."/>
            <person name="Wilson R.K."/>
        </authorList>
    </citation>
    <scope>NUCLEOTIDE SEQUENCE [LARGE SCALE GENOMIC DNA]</scope>
    <source>
        <strain evidence="19 20">DSM 18315</strain>
    </source>
</reference>
<keyword evidence="11 18" id="KW-0812">Transmembrane</keyword>
<dbReference type="RefSeq" id="WP_008150374.1">
    <property type="nucleotide sequence ID" value="NZ_DS996453.1"/>
</dbReference>
<reference evidence="19 20" key="1">
    <citation type="submission" date="2008-10" db="EMBL/GenBank/DDBJ databases">
        <title>Draft genome sequence of Parabacteroides johnsonii (DSM 18315).</title>
        <authorList>
            <person name="Sudarsanam P."/>
            <person name="Ley R."/>
            <person name="Guruge J."/>
            <person name="Turnbaugh P.J."/>
            <person name="Mahowald M."/>
            <person name="Liep D."/>
            <person name="Gordon J."/>
        </authorList>
    </citation>
    <scope>NUCLEOTIDE SEQUENCE [LARGE SCALE GENOMIC DNA]</scope>
    <source>
        <strain evidence="19 20">DSM 18315</strain>
    </source>
</reference>
<evidence type="ECO:0000256" key="18">
    <source>
        <dbReference type="RuleBase" id="RU003938"/>
    </source>
</evidence>